<accession>A0A0F7JU97</accession>
<dbReference type="EMBL" id="CP011450">
    <property type="protein sequence ID" value="AKH18884.1"/>
    <property type="molecule type" value="Genomic_DNA"/>
</dbReference>
<dbReference type="GO" id="GO:0009279">
    <property type="term" value="C:cell outer membrane"/>
    <property type="evidence" value="ECO:0007669"/>
    <property type="project" value="InterPro"/>
</dbReference>
<geneLocation type="plasmid" evidence="2 3">
    <name>pNXO2</name>
</geneLocation>
<keyword evidence="3" id="KW-1185">Reference proteome</keyword>
<evidence type="ECO:0000313" key="2">
    <source>
        <dbReference type="EMBL" id="AKH18884.1"/>
    </source>
</evidence>
<evidence type="ECO:0000313" key="3">
    <source>
        <dbReference type="Proteomes" id="UP000018851"/>
    </source>
</evidence>
<dbReference type="InterPro" id="IPR007939">
    <property type="entry name" value="Cu-R_B_prcur"/>
</dbReference>
<protein>
    <recommendedName>
        <fullName evidence="4">Copper resistance protein CopB</fullName>
    </recommendedName>
</protein>
<evidence type="ECO:0000256" key="1">
    <source>
        <dbReference type="SAM" id="MobiDB-lite"/>
    </source>
</evidence>
<name>A0A0F7JU97_9SPHN</name>
<dbReference type="GO" id="GO:0006878">
    <property type="term" value="P:intracellular copper ion homeostasis"/>
    <property type="evidence" value="ECO:0007669"/>
    <property type="project" value="InterPro"/>
</dbReference>
<feature type="region of interest" description="Disordered" evidence="1">
    <location>
        <begin position="1"/>
        <end position="41"/>
    </location>
</feature>
<sequence length="260" mass="28744">MSMPMPAPGQTSHAEPVAAPAPTDQETATLPNLEDRSGWPEPTADSANYSYLVTELLEYRESRAAGAIRWDIYGWYGGDVNRLWVKTEGLQDVSGPGGGEQEAQLLYGRLISPFFDFQAGVRFAHRSGPGPNQSRTYAAIGVQGLAPYRYSLEPTLFISQDGKVSMRATATYDQQLTQRLILQPRFEFDAAVQKDRSFGVGSGLNKTELGLRLRYEVKREFAPYVGVSWTQSYGSTKRLARAEGEDTSLVSVVAGVRMWF</sequence>
<dbReference type="GO" id="GO:0005507">
    <property type="term" value="F:copper ion binding"/>
    <property type="evidence" value="ECO:0007669"/>
    <property type="project" value="InterPro"/>
</dbReference>
<dbReference type="Pfam" id="PF05275">
    <property type="entry name" value="CopB"/>
    <property type="match status" value="1"/>
</dbReference>
<dbReference type="Proteomes" id="UP000018851">
    <property type="component" value="Plasmid pNXO2"/>
</dbReference>
<evidence type="ECO:0008006" key="4">
    <source>
        <dbReference type="Google" id="ProtNLM"/>
    </source>
</evidence>
<dbReference type="AlphaFoldDB" id="A0A0F7JU97"/>
<proteinExistence type="predicted"/>
<dbReference type="KEGG" id="ssan:NX02_p1215"/>
<gene>
    <name evidence="2" type="ORF">NX02_p1215</name>
</gene>
<keyword evidence="2" id="KW-0614">Plasmid</keyword>
<organism evidence="2 3">
    <name type="scientific">Sphingomonas sanxanigenens DSM 19645 = NX02</name>
    <dbReference type="NCBI Taxonomy" id="1123269"/>
    <lineage>
        <taxon>Bacteria</taxon>
        <taxon>Pseudomonadati</taxon>
        <taxon>Pseudomonadota</taxon>
        <taxon>Alphaproteobacteria</taxon>
        <taxon>Sphingomonadales</taxon>
        <taxon>Sphingomonadaceae</taxon>
        <taxon>Sphingomonas</taxon>
    </lineage>
</organism>
<reference evidence="2 3" key="1">
    <citation type="submission" date="2015-05" db="EMBL/GenBank/DDBJ databases">
        <title>Plasmid of Sphingomonas sanxanigenens NX02.</title>
        <authorList>
            <person name="Huang H."/>
            <person name="Ma T."/>
        </authorList>
    </citation>
    <scope>NUCLEOTIDE SEQUENCE [LARGE SCALE GENOMIC DNA]</scope>
    <source>
        <strain evidence="2 3">NX02</strain>
        <plasmid evidence="3">Plasmid pNXO2</plasmid>
    </source>
</reference>